<evidence type="ECO:0000313" key="3">
    <source>
        <dbReference type="Proteomes" id="UP000254924"/>
    </source>
</evidence>
<protein>
    <submittedName>
        <fullName evidence="2">Uncharacterized protein</fullName>
    </submittedName>
</protein>
<dbReference type="RefSeq" id="WP_115268024.1">
    <property type="nucleotide sequence ID" value="NZ_JBNPNB010000027.1"/>
</dbReference>
<reference evidence="2 3" key="1">
    <citation type="submission" date="2018-06" db="EMBL/GenBank/DDBJ databases">
        <authorList>
            <consortium name="Pathogen Informatics"/>
            <person name="Doyle S."/>
        </authorList>
    </citation>
    <scope>NUCLEOTIDE SEQUENCE [LARGE SCALE GENOMIC DNA]</scope>
    <source>
        <strain evidence="2 3">NCTC12224</strain>
    </source>
</reference>
<accession>A0A380K3V9</accession>
<organism evidence="2 3">
    <name type="scientific">Streptococcus hyointestinalis</name>
    <dbReference type="NCBI Taxonomy" id="1337"/>
    <lineage>
        <taxon>Bacteria</taxon>
        <taxon>Bacillati</taxon>
        <taxon>Bacillota</taxon>
        <taxon>Bacilli</taxon>
        <taxon>Lactobacillales</taxon>
        <taxon>Streptococcaceae</taxon>
        <taxon>Streptococcus</taxon>
    </lineage>
</organism>
<sequence>MKDLKGVLAILLFFAVFVITNRYFPTVYRVLQTTAFVLLELYLLYKLISWIAYAIKRKRDNN</sequence>
<keyword evidence="1" id="KW-0812">Transmembrane</keyword>
<dbReference type="GeneID" id="78355915"/>
<feature type="transmembrane region" description="Helical" evidence="1">
    <location>
        <begin position="36"/>
        <end position="55"/>
    </location>
</feature>
<name>A0A380K3V9_9STRE</name>
<gene>
    <name evidence="2" type="ORF">NCTC12224_00447</name>
</gene>
<dbReference type="EMBL" id="UHFN01000007">
    <property type="protein sequence ID" value="SUN59574.1"/>
    <property type="molecule type" value="Genomic_DNA"/>
</dbReference>
<keyword evidence="3" id="KW-1185">Reference proteome</keyword>
<proteinExistence type="predicted"/>
<evidence type="ECO:0000313" key="2">
    <source>
        <dbReference type="EMBL" id="SUN59574.1"/>
    </source>
</evidence>
<keyword evidence="1" id="KW-0472">Membrane</keyword>
<evidence type="ECO:0000256" key="1">
    <source>
        <dbReference type="SAM" id="Phobius"/>
    </source>
</evidence>
<dbReference type="Proteomes" id="UP000254924">
    <property type="component" value="Unassembled WGS sequence"/>
</dbReference>
<keyword evidence="1" id="KW-1133">Transmembrane helix</keyword>
<dbReference type="AlphaFoldDB" id="A0A380K3V9"/>
<feature type="transmembrane region" description="Helical" evidence="1">
    <location>
        <begin position="7"/>
        <end position="24"/>
    </location>
</feature>